<gene>
    <name evidence="8" type="ORF">KI387_035201</name>
</gene>
<evidence type="ECO:0000256" key="2">
    <source>
        <dbReference type="ARBA" id="ARBA00008122"/>
    </source>
</evidence>
<evidence type="ECO:0000259" key="6">
    <source>
        <dbReference type="PROSITE" id="PS51666"/>
    </source>
</evidence>
<dbReference type="AlphaFoldDB" id="A0AA38FP13"/>
<dbReference type="GO" id="GO:0032502">
    <property type="term" value="P:developmental process"/>
    <property type="evidence" value="ECO:0007669"/>
    <property type="project" value="InterPro"/>
</dbReference>
<dbReference type="InterPro" id="IPR031137">
    <property type="entry name" value="GRF"/>
</dbReference>
<feature type="compositionally biased region" description="Polar residues" evidence="5">
    <location>
        <begin position="516"/>
        <end position="531"/>
    </location>
</feature>
<evidence type="ECO:0000313" key="8">
    <source>
        <dbReference type="EMBL" id="KAH9307290.1"/>
    </source>
</evidence>
<dbReference type="PANTHER" id="PTHR31602:SF8">
    <property type="entry name" value="GROWTH-REGULATING FACTOR 5"/>
    <property type="match status" value="1"/>
</dbReference>
<comment type="caution">
    <text evidence="8">The sequence shown here is derived from an EMBL/GenBank/DDBJ whole genome shotgun (WGS) entry which is preliminary data.</text>
</comment>
<feature type="domain" description="QLQ" evidence="6">
    <location>
        <begin position="178"/>
        <end position="213"/>
    </location>
</feature>
<feature type="compositionally biased region" description="Basic and acidic residues" evidence="5">
    <location>
        <begin position="536"/>
        <end position="546"/>
    </location>
</feature>
<keyword evidence="4" id="KW-0805">Transcription regulation</keyword>
<comment type="subcellular location">
    <subcellularLocation>
        <location evidence="1 4">Nucleus</location>
    </subcellularLocation>
</comment>
<organism evidence="8 9">
    <name type="scientific">Taxus chinensis</name>
    <name type="common">Chinese yew</name>
    <name type="synonym">Taxus wallichiana var. chinensis</name>
    <dbReference type="NCBI Taxonomy" id="29808"/>
    <lineage>
        <taxon>Eukaryota</taxon>
        <taxon>Viridiplantae</taxon>
        <taxon>Streptophyta</taxon>
        <taxon>Embryophyta</taxon>
        <taxon>Tracheophyta</taxon>
        <taxon>Spermatophyta</taxon>
        <taxon>Pinopsida</taxon>
        <taxon>Pinidae</taxon>
        <taxon>Conifers II</taxon>
        <taxon>Cupressales</taxon>
        <taxon>Taxaceae</taxon>
        <taxon>Taxus</taxon>
    </lineage>
</organism>
<evidence type="ECO:0000259" key="7">
    <source>
        <dbReference type="PROSITE" id="PS51667"/>
    </source>
</evidence>
<comment type="domain">
    <text evidence="4">The QLQ domain and WRC domain may be involved in protein-protein interaction and DNA-binding, respectively.</text>
</comment>
<feature type="compositionally biased region" description="Low complexity" evidence="5">
    <location>
        <begin position="699"/>
        <end position="717"/>
    </location>
</feature>
<dbReference type="Proteomes" id="UP000824469">
    <property type="component" value="Unassembled WGS sequence"/>
</dbReference>
<dbReference type="PROSITE" id="PS51667">
    <property type="entry name" value="WRC"/>
    <property type="match status" value="1"/>
</dbReference>
<dbReference type="GO" id="GO:0006351">
    <property type="term" value="P:DNA-templated transcription"/>
    <property type="evidence" value="ECO:0007669"/>
    <property type="project" value="UniProtKB-UniRule"/>
</dbReference>
<dbReference type="SMART" id="SM00951">
    <property type="entry name" value="QLQ"/>
    <property type="match status" value="1"/>
</dbReference>
<feature type="region of interest" description="Disordered" evidence="5">
    <location>
        <begin position="505"/>
        <end position="565"/>
    </location>
</feature>
<evidence type="ECO:0000256" key="3">
    <source>
        <dbReference type="ARBA" id="ARBA00023242"/>
    </source>
</evidence>
<evidence type="ECO:0000256" key="5">
    <source>
        <dbReference type="SAM" id="MobiDB-lite"/>
    </source>
</evidence>
<keyword evidence="3 4" id="KW-0539">Nucleus</keyword>
<evidence type="ECO:0000256" key="1">
    <source>
        <dbReference type="ARBA" id="ARBA00004123"/>
    </source>
</evidence>
<protein>
    <recommendedName>
        <fullName evidence="4">Growth-regulating factor</fullName>
    </recommendedName>
</protein>
<dbReference type="Pfam" id="PF08880">
    <property type="entry name" value="QLQ"/>
    <property type="match status" value="1"/>
</dbReference>
<dbReference type="OMA" id="GPMKLAR"/>
<dbReference type="GO" id="GO:0005524">
    <property type="term" value="F:ATP binding"/>
    <property type="evidence" value="ECO:0007669"/>
    <property type="project" value="UniProtKB-UniRule"/>
</dbReference>
<feature type="compositionally biased region" description="Low complexity" evidence="5">
    <location>
        <begin position="463"/>
        <end position="476"/>
    </location>
</feature>
<dbReference type="GO" id="GO:0005634">
    <property type="term" value="C:nucleus"/>
    <property type="evidence" value="ECO:0007669"/>
    <property type="project" value="UniProtKB-SubCell"/>
</dbReference>
<dbReference type="Pfam" id="PF08879">
    <property type="entry name" value="WRC"/>
    <property type="match status" value="1"/>
</dbReference>
<comment type="similarity">
    <text evidence="2 4">Belongs to the GRF family.</text>
</comment>
<feature type="region of interest" description="Disordered" evidence="5">
    <location>
        <begin position="697"/>
        <end position="730"/>
    </location>
</feature>
<proteinExistence type="inferred from homology"/>
<keyword evidence="9" id="KW-1185">Reference proteome</keyword>
<reference evidence="8 9" key="1">
    <citation type="journal article" date="2021" name="Nat. Plants">
        <title>The Taxus genome provides insights into paclitaxel biosynthesis.</title>
        <authorList>
            <person name="Xiong X."/>
            <person name="Gou J."/>
            <person name="Liao Q."/>
            <person name="Li Y."/>
            <person name="Zhou Q."/>
            <person name="Bi G."/>
            <person name="Li C."/>
            <person name="Du R."/>
            <person name="Wang X."/>
            <person name="Sun T."/>
            <person name="Guo L."/>
            <person name="Liang H."/>
            <person name="Lu P."/>
            <person name="Wu Y."/>
            <person name="Zhang Z."/>
            <person name="Ro D.K."/>
            <person name="Shang Y."/>
            <person name="Huang S."/>
            <person name="Yan J."/>
        </authorList>
    </citation>
    <scope>NUCLEOTIDE SEQUENCE [LARGE SCALE GENOMIC DNA]</scope>
    <source>
        <strain evidence="8">Ta-2019</strain>
    </source>
</reference>
<keyword evidence="4" id="KW-0804">Transcription</keyword>
<sequence length="730" mass="78558">MDFGQGDGGFGAGGETTISNLLNDHRQRNNSSADNALKPCRSVPEMDFCKSRDDDDRAVASAENQGPMKLARTDSFPFDLKMHNQHQQMLRSNLGYSSNNSTDGGLLFKNDGVFKSDQVSVTGLYADRTALLQQQQQSYYPFKTAGGLPLSMGRVESVSNMGMGMAGYGGIVQGSRFCFTQSQWQELEHQALIFKYMMAGVPVPSDLLMPIRKSVSELTGLSALSAPRHPTMGWSSFNLRFANNTDPEPGRCRRTDGKKWRCSRDVAPDQKYCERHMHRGRPRSRKLVEGQTAISNSSNDTATQGGANSSSSSASQASSISLAAGRSSTGTGTTSFTNLRPPFLNNHAANSSVGMKAFSSCGSGGGGMSINGGAAGVGGVSGNQFNNKPPLHMVSAAAASAMTNKDYRYMNWMKGDMDEQILFSEGKGLSQDSHQSMNNLAMLSSVNNAWRLMPSKVQTDPKLSSSSSNSNNNSLLQYTSPQLRTLLGQDFSLMPDTNQINLTLQEQQQQQQQQQHSFLSTGFGSDQSSEGQPLRHFFDDWPRTTRDPTTISWPDMEERSSNSTQLSISLPMTISDFPSSPRGKVSLSSLKLSMSAARSSSEEDPLDPTQMGLGVGMGLGLMNEDRHRQTNNWIPVTWQSPVGGPLAEVLQSSTNAGGTPRGGCKTSGLNLMSDAWELSPHGSPRMASPTGVLQKTFTSLSDSSSGSSPRAVAAAAAAKHETSLQQNLGV</sequence>
<dbReference type="InterPro" id="IPR014978">
    <property type="entry name" value="Gln-Leu-Gln_QLQ"/>
</dbReference>
<comment type="function">
    <text evidence="4">Transcription activator.</text>
</comment>
<dbReference type="InterPro" id="IPR014977">
    <property type="entry name" value="WRC_dom"/>
</dbReference>
<feature type="region of interest" description="Disordered" evidence="5">
    <location>
        <begin position="457"/>
        <end position="476"/>
    </location>
</feature>
<feature type="domain" description="WRC" evidence="7">
    <location>
        <begin position="246"/>
        <end position="290"/>
    </location>
</feature>
<dbReference type="EMBL" id="JAHRHJ020000007">
    <property type="protein sequence ID" value="KAH9307290.1"/>
    <property type="molecule type" value="Genomic_DNA"/>
</dbReference>
<dbReference type="GO" id="GO:0006355">
    <property type="term" value="P:regulation of DNA-templated transcription"/>
    <property type="evidence" value="ECO:0007669"/>
    <property type="project" value="InterPro"/>
</dbReference>
<evidence type="ECO:0000313" key="9">
    <source>
        <dbReference type="Proteomes" id="UP000824469"/>
    </source>
</evidence>
<accession>A0AA38FP13</accession>
<keyword evidence="4" id="KW-0010">Activator</keyword>
<feature type="compositionally biased region" description="Basic residues" evidence="5">
    <location>
        <begin position="276"/>
        <end position="285"/>
    </location>
</feature>
<feature type="region of interest" description="Disordered" evidence="5">
    <location>
        <begin position="276"/>
        <end position="314"/>
    </location>
</feature>
<dbReference type="PANTHER" id="PTHR31602">
    <property type="entry name" value="GROWTH-REGULATING FACTOR 5"/>
    <property type="match status" value="1"/>
</dbReference>
<feature type="compositionally biased region" description="Low complexity" evidence="5">
    <location>
        <begin position="505"/>
        <end position="515"/>
    </location>
</feature>
<feature type="compositionally biased region" description="Polar residues" evidence="5">
    <location>
        <begin position="292"/>
        <end position="306"/>
    </location>
</feature>
<name>A0AA38FP13_TAXCH</name>
<dbReference type="PROSITE" id="PS51666">
    <property type="entry name" value="QLQ"/>
    <property type="match status" value="1"/>
</dbReference>
<evidence type="ECO:0000256" key="4">
    <source>
        <dbReference type="RuleBase" id="RU367127"/>
    </source>
</evidence>